<keyword evidence="7 10" id="KW-1133">Transmembrane helix</keyword>
<keyword evidence="5 10" id="KW-0812">Transmembrane</keyword>
<feature type="transmembrane region" description="Helical" evidence="10">
    <location>
        <begin position="87"/>
        <end position="111"/>
    </location>
</feature>
<evidence type="ECO:0000256" key="1">
    <source>
        <dbReference type="ARBA" id="ARBA00004651"/>
    </source>
</evidence>
<dbReference type="EMBL" id="SODA01000023">
    <property type="protein sequence ID" value="TDW01021.1"/>
    <property type="molecule type" value="Genomic_DNA"/>
</dbReference>
<keyword evidence="2" id="KW-0813">Transport</keyword>
<keyword evidence="3" id="KW-1003">Cell membrane</keyword>
<dbReference type="Proteomes" id="UP000294697">
    <property type="component" value="Unassembled WGS sequence"/>
</dbReference>
<organism evidence="11 12">
    <name type="scientific">Halanaerobium saccharolyticum</name>
    <dbReference type="NCBI Taxonomy" id="43595"/>
    <lineage>
        <taxon>Bacteria</taxon>
        <taxon>Bacillati</taxon>
        <taxon>Bacillota</taxon>
        <taxon>Clostridia</taxon>
        <taxon>Halanaerobiales</taxon>
        <taxon>Halanaerobiaceae</taxon>
        <taxon>Halanaerobium</taxon>
    </lineage>
</organism>
<dbReference type="PANTHER" id="PTHR32024">
    <property type="entry name" value="TRK SYSTEM POTASSIUM UPTAKE PROTEIN TRKG-RELATED"/>
    <property type="match status" value="1"/>
</dbReference>
<feature type="transmembrane region" description="Helical" evidence="10">
    <location>
        <begin position="301"/>
        <end position="333"/>
    </location>
</feature>
<comment type="caution">
    <text evidence="11">The sequence shown here is derived from an EMBL/GenBank/DDBJ whole genome shotgun (WGS) entry which is preliminary data.</text>
</comment>
<evidence type="ECO:0000256" key="7">
    <source>
        <dbReference type="ARBA" id="ARBA00022989"/>
    </source>
</evidence>
<feature type="transmembrane region" description="Helical" evidence="10">
    <location>
        <begin position="24"/>
        <end position="44"/>
    </location>
</feature>
<keyword evidence="6" id="KW-0630">Potassium</keyword>
<keyword evidence="9 10" id="KW-0472">Membrane</keyword>
<dbReference type="PANTHER" id="PTHR32024:SF1">
    <property type="entry name" value="KTR SYSTEM POTASSIUM UPTAKE PROTEIN B"/>
    <property type="match status" value="1"/>
</dbReference>
<evidence type="ECO:0000256" key="4">
    <source>
        <dbReference type="ARBA" id="ARBA00022538"/>
    </source>
</evidence>
<accession>A0A4V3G4M2</accession>
<reference evidence="11 12" key="1">
    <citation type="submission" date="2019-03" db="EMBL/GenBank/DDBJ databases">
        <title>Subsurface microbial communities from deep shales in Ohio and West Virginia, USA.</title>
        <authorList>
            <person name="Wrighton K."/>
        </authorList>
    </citation>
    <scope>NUCLEOTIDE SEQUENCE [LARGE SCALE GENOMIC DNA]</scope>
    <source>
        <strain evidence="11 12">MSL9.2</strain>
    </source>
</reference>
<sequence>MYVIEEIGMGESEMKISKKNLTPAQYLVSGYFIIIMLGALLLMLPVATTDGQGLNAVDAVFTATSATCVTGLIVVNTKEAFTIFGSTVIMLLIQIGGLGIMSMSTLFAFIIGKKISLKERLIIQEDLSQYQISGMVRLVQYLLGFTFAIEGTAAVILFARLVQDYPAGRAVYLAIFHSVSAFNNAGFDLFGNSLESFTGDVTINFVIMALIILGGIGFGVMVEAYNRVKFKKSTLQTKIVIIMTLALLVFGFIVFFALEYNNTLADLPLLDKTLGAMFLSVTPRTAGFNTVATGALKQSSLFIIIILMFIGASPGSTGGGIKTTTFGVMLVTLKNMIIGKEDMEIYNRRFEKKIVYEAFTITMLAVGLVVLVTTLLLVIEEFQFIDVLFETVSAFGTVGLSTGITGQLSDISRVLITVTMFAGRVGPLTLALAFGERVRKGKYHYPTEKVMVG</sequence>
<feature type="transmembrane region" description="Helical" evidence="10">
    <location>
        <begin position="414"/>
        <end position="434"/>
    </location>
</feature>
<evidence type="ECO:0000256" key="9">
    <source>
        <dbReference type="ARBA" id="ARBA00023136"/>
    </source>
</evidence>
<evidence type="ECO:0000256" key="8">
    <source>
        <dbReference type="ARBA" id="ARBA00023065"/>
    </source>
</evidence>
<evidence type="ECO:0000256" key="6">
    <source>
        <dbReference type="ARBA" id="ARBA00022958"/>
    </source>
</evidence>
<feature type="transmembrane region" description="Helical" evidence="10">
    <location>
        <begin position="237"/>
        <end position="258"/>
    </location>
</feature>
<evidence type="ECO:0000313" key="12">
    <source>
        <dbReference type="Proteomes" id="UP000294697"/>
    </source>
</evidence>
<protein>
    <submittedName>
        <fullName evidence="11">Trk system potassium uptake protein TrkH</fullName>
    </submittedName>
</protein>
<feature type="transmembrane region" description="Helical" evidence="10">
    <location>
        <begin position="56"/>
        <end position="75"/>
    </location>
</feature>
<keyword evidence="8" id="KW-0406">Ion transport</keyword>
<feature type="transmembrane region" description="Helical" evidence="10">
    <location>
        <begin position="203"/>
        <end position="225"/>
    </location>
</feature>
<dbReference type="AlphaFoldDB" id="A0A4V3G4M2"/>
<feature type="transmembrane region" description="Helical" evidence="10">
    <location>
        <begin position="138"/>
        <end position="159"/>
    </location>
</feature>
<dbReference type="GO" id="GO:0015379">
    <property type="term" value="F:potassium:chloride symporter activity"/>
    <property type="evidence" value="ECO:0007669"/>
    <property type="project" value="InterPro"/>
</dbReference>
<name>A0A4V3G4M2_9FIRM</name>
<dbReference type="GO" id="GO:0005886">
    <property type="term" value="C:plasma membrane"/>
    <property type="evidence" value="ECO:0007669"/>
    <property type="project" value="UniProtKB-SubCell"/>
</dbReference>
<feature type="transmembrane region" description="Helical" evidence="10">
    <location>
        <begin position="354"/>
        <end position="379"/>
    </location>
</feature>
<comment type="subcellular location">
    <subcellularLocation>
        <location evidence="1">Cell membrane</location>
        <topology evidence="1">Multi-pass membrane protein</topology>
    </subcellularLocation>
</comment>
<proteinExistence type="predicted"/>
<dbReference type="Pfam" id="PF02386">
    <property type="entry name" value="TrkH"/>
    <property type="match status" value="1"/>
</dbReference>
<evidence type="ECO:0000256" key="2">
    <source>
        <dbReference type="ARBA" id="ARBA00022448"/>
    </source>
</evidence>
<dbReference type="NCBIfam" id="TIGR00933">
    <property type="entry name" value="2a38"/>
    <property type="match status" value="1"/>
</dbReference>
<dbReference type="InterPro" id="IPR003445">
    <property type="entry name" value="Cat_transpt"/>
</dbReference>
<evidence type="ECO:0000313" key="11">
    <source>
        <dbReference type="EMBL" id="TDW01021.1"/>
    </source>
</evidence>
<evidence type="ECO:0000256" key="5">
    <source>
        <dbReference type="ARBA" id="ARBA00022692"/>
    </source>
</evidence>
<evidence type="ECO:0000256" key="10">
    <source>
        <dbReference type="SAM" id="Phobius"/>
    </source>
</evidence>
<dbReference type="InterPro" id="IPR004772">
    <property type="entry name" value="TrkH"/>
</dbReference>
<keyword evidence="4" id="KW-0633">Potassium transport</keyword>
<gene>
    <name evidence="11" type="ORF">C8C77_12314</name>
</gene>
<evidence type="ECO:0000256" key="3">
    <source>
        <dbReference type="ARBA" id="ARBA00022475"/>
    </source>
</evidence>